<sequence>MGSVATTIAQIIAAPFIGIGAIGAIAAGIAILIGGYVFHIG</sequence>
<keyword evidence="1" id="KW-0472">Membrane</keyword>
<dbReference type="Proteomes" id="UP001432128">
    <property type="component" value="Chromosome"/>
</dbReference>
<gene>
    <name evidence="2" type="ORF">OG579_06595</name>
</gene>
<dbReference type="EMBL" id="CP108021">
    <property type="protein sequence ID" value="WUM21452.1"/>
    <property type="molecule type" value="Genomic_DNA"/>
</dbReference>
<organism evidence="2 3">
    <name type="scientific">Williamsia herbipolensis</name>
    <dbReference type="NCBI Taxonomy" id="1603258"/>
    <lineage>
        <taxon>Bacteria</taxon>
        <taxon>Bacillati</taxon>
        <taxon>Actinomycetota</taxon>
        <taxon>Actinomycetes</taxon>
        <taxon>Mycobacteriales</taxon>
        <taxon>Nocardiaceae</taxon>
        <taxon>Williamsia</taxon>
    </lineage>
</organism>
<reference evidence="2 3" key="1">
    <citation type="submission" date="2022-10" db="EMBL/GenBank/DDBJ databases">
        <title>The complete genomes of actinobacterial strains from the NBC collection.</title>
        <authorList>
            <person name="Joergensen T.S."/>
            <person name="Alvarez Arevalo M."/>
            <person name="Sterndorff E.B."/>
            <person name="Faurdal D."/>
            <person name="Vuksanovic O."/>
            <person name="Mourched A.-S."/>
            <person name="Charusanti P."/>
            <person name="Shaw S."/>
            <person name="Blin K."/>
            <person name="Weber T."/>
        </authorList>
    </citation>
    <scope>NUCLEOTIDE SEQUENCE [LARGE SCALE GENOMIC DNA]</scope>
    <source>
        <strain evidence="2 3">NBC_00319</strain>
    </source>
</reference>
<evidence type="ECO:0000313" key="2">
    <source>
        <dbReference type="EMBL" id="WUM21452.1"/>
    </source>
</evidence>
<proteinExistence type="predicted"/>
<evidence type="ECO:0000256" key="1">
    <source>
        <dbReference type="SAM" id="Phobius"/>
    </source>
</evidence>
<protein>
    <submittedName>
        <fullName evidence="2">Uncharacterized protein</fullName>
    </submittedName>
</protein>
<accession>A0AAU4K625</accession>
<keyword evidence="3" id="KW-1185">Reference proteome</keyword>
<evidence type="ECO:0000313" key="3">
    <source>
        <dbReference type="Proteomes" id="UP001432128"/>
    </source>
</evidence>
<dbReference type="AlphaFoldDB" id="A0AAU4K625"/>
<name>A0AAU4K625_9NOCA</name>
<keyword evidence="1" id="KW-0812">Transmembrane</keyword>
<dbReference type="KEGG" id="whr:OG579_06595"/>
<feature type="transmembrane region" description="Helical" evidence="1">
    <location>
        <begin position="12"/>
        <end position="38"/>
    </location>
</feature>
<keyword evidence="1" id="KW-1133">Transmembrane helix</keyword>
<dbReference type="RefSeq" id="WP_268810454.1">
    <property type="nucleotide sequence ID" value="NZ_CP108021.1"/>
</dbReference>